<reference evidence="11 12" key="1">
    <citation type="submission" date="2021-01" db="EMBL/GenBank/DDBJ databases">
        <title>Genome public.</title>
        <authorList>
            <person name="Liu C."/>
            <person name="Sun Q."/>
        </authorList>
    </citation>
    <scope>NUCLEOTIDE SEQUENCE [LARGE SCALE GENOMIC DNA]</scope>
    <source>
        <strain evidence="11 12">YIM B02515</strain>
    </source>
</reference>
<organism evidence="11 12">
    <name type="scientific">Clostridium rhizosphaerae</name>
    <dbReference type="NCBI Taxonomy" id="2803861"/>
    <lineage>
        <taxon>Bacteria</taxon>
        <taxon>Bacillati</taxon>
        <taxon>Bacillota</taxon>
        <taxon>Clostridia</taxon>
        <taxon>Eubacteriales</taxon>
        <taxon>Clostridiaceae</taxon>
        <taxon>Clostridium</taxon>
    </lineage>
</organism>
<comment type="caution">
    <text evidence="11">The sequence shown here is derived from an EMBL/GenBank/DDBJ whole genome shotgun (WGS) entry which is preliminary data.</text>
</comment>
<name>A0ABS1TEX9_9CLOT</name>
<gene>
    <name evidence="9 11" type="primary">lspA</name>
    <name evidence="11" type="ORF">JK636_19690</name>
</gene>
<feature type="active site" evidence="9">
    <location>
        <position position="110"/>
    </location>
</feature>
<keyword evidence="4 9" id="KW-0812">Transmembrane</keyword>
<comment type="subcellular location">
    <subcellularLocation>
        <location evidence="9">Cell membrane</location>
        <topology evidence="9">Multi-pass membrane protein</topology>
    </subcellularLocation>
</comment>
<evidence type="ECO:0000256" key="4">
    <source>
        <dbReference type="ARBA" id="ARBA00022692"/>
    </source>
</evidence>
<dbReference type="PANTHER" id="PTHR33695">
    <property type="entry name" value="LIPOPROTEIN SIGNAL PEPTIDASE"/>
    <property type="match status" value="1"/>
</dbReference>
<protein>
    <recommendedName>
        <fullName evidence="9">Lipoprotein signal peptidase</fullName>
        <ecNumber evidence="9">3.4.23.36</ecNumber>
    </recommendedName>
    <alternativeName>
        <fullName evidence="9">Prolipoprotein signal peptidase</fullName>
    </alternativeName>
    <alternativeName>
        <fullName evidence="9">Signal peptidase II</fullName>
        <shortName evidence="9">SPase II</shortName>
    </alternativeName>
</protein>
<evidence type="ECO:0000256" key="3">
    <source>
        <dbReference type="ARBA" id="ARBA00022670"/>
    </source>
</evidence>
<evidence type="ECO:0000313" key="11">
    <source>
        <dbReference type="EMBL" id="MBL4937936.1"/>
    </source>
</evidence>
<evidence type="ECO:0000256" key="7">
    <source>
        <dbReference type="ARBA" id="ARBA00022989"/>
    </source>
</evidence>
<dbReference type="PANTHER" id="PTHR33695:SF1">
    <property type="entry name" value="LIPOPROTEIN SIGNAL PEPTIDASE"/>
    <property type="match status" value="1"/>
</dbReference>
<comment type="function">
    <text evidence="9">This protein specifically catalyzes the removal of signal peptides from prolipoproteins.</text>
</comment>
<keyword evidence="3 9" id="KW-0645">Protease</keyword>
<comment type="similarity">
    <text evidence="1 9 10">Belongs to the peptidase A8 family.</text>
</comment>
<keyword evidence="5 9" id="KW-0064">Aspartyl protease</keyword>
<sequence>MEILIVILGLVIDRITKIWALKSLTNVDEIVVINNIFSFSYLENRGAAFGIFQNRVLPLAIVTSLVSIAMVYYLLKYKPKSKVLRMSLALIISGAIGNLIDRYVYKYVVDFIMFHYKDVYYFPTFNFADMLVVVGTALLAICILRDEK</sequence>
<feature type="active site" evidence="9">
    <location>
        <position position="129"/>
    </location>
</feature>
<evidence type="ECO:0000256" key="9">
    <source>
        <dbReference type="HAMAP-Rule" id="MF_00161"/>
    </source>
</evidence>
<feature type="transmembrane region" description="Helical" evidence="9">
    <location>
        <begin position="87"/>
        <end position="105"/>
    </location>
</feature>
<evidence type="ECO:0000256" key="10">
    <source>
        <dbReference type="RuleBase" id="RU004181"/>
    </source>
</evidence>
<comment type="pathway">
    <text evidence="9">Protein modification; lipoprotein biosynthesis (signal peptide cleavage).</text>
</comment>
<evidence type="ECO:0000256" key="1">
    <source>
        <dbReference type="ARBA" id="ARBA00006139"/>
    </source>
</evidence>
<comment type="catalytic activity">
    <reaction evidence="9">
        <text>Release of signal peptides from bacterial membrane prolipoproteins. Hydrolyzes -Xaa-Yaa-Zaa-|-(S,diacylglyceryl)Cys-, in which Xaa is hydrophobic (preferably Leu), and Yaa (Ala or Ser) and Zaa (Gly or Ala) have small, neutral side chains.</text>
        <dbReference type="EC" id="3.4.23.36"/>
    </reaction>
</comment>
<evidence type="ECO:0000256" key="8">
    <source>
        <dbReference type="ARBA" id="ARBA00023136"/>
    </source>
</evidence>
<proteinExistence type="inferred from homology"/>
<evidence type="ECO:0000313" key="12">
    <source>
        <dbReference type="Proteomes" id="UP000632377"/>
    </source>
</evidence>
<evidence type="ECO:0000256" key="2">
    <source>
        <dbReference type="ARBA" id="ARBA00022475"/>
    </source>
</evidence>
<keyword evidence="8 9" id="KW-0472">Membrane</keyword>
<dbReference type="RefSeq" id="WP_202750677.1">
    <property type="nucleotide sequence ID" value="NZ_JAESWC010000018.1"/>
</dbReference>
<keyword evidence="12" id="KW-1185">Reference proteome</keyword>
<dbReference type="HAMAP" id="MF_00161">
    <property type="entry name" value="LspA"/>
    <property type="match status" value="1"/>
</dbReference>
<accession>A0ABS1TEX9</accession>
<feature type="transmembrane region" description="Helical" evidence="9">
    <location>
        <begin position="56"/>
        <end position="75"/>
    </location>
</feature>
<dbReference type="EC" id="3.4.23.36" evidence="9"/>
<keyword evidence="2 9" id="KW-1003">Cell membrane</keyword>
<dbReference type="PRINTS" id="PR00781">
    <property type="entry name" value="LIPOSIGPTASE"/>
</dbReference>
<keyword evidence="7 9" id="KW-1133">Transmembrane helix</keyword>
<keyword evidence="6 9" id="KW-0378">Hydrolase</keyword>
<dbReference type="Proteomes" id="UP000632377">
    <property type="component" value="Unassembled WGS sequence"/>
</dbReference>
<dbReference type="EMBL" id="JAESWC010000018">
    <property type="protein sequence ID" value="MBL4937936.1"/>
    <property type="molecule type" value="Genomic_DNA"/>
</dbReference>
<evidence type="ECO:0000256" key="6">
    <source>
        <dbReference type="ARBA" id="ARBA00022801"/>
    </source>
</evidence>
<evidence type="ECO:0000256" key="5">
    <source>
        <dbReference type="ARBA" id="ARBA00022750"/>
    </source>
</evidence>
<dbReference type="GO" id="GO:0004190">
    <property type="term" value="F:aspartic-type endopeptidase activity"/>
    <property type="evidence" value="ECO:0007669"/>
    <property type="project" value="UniProtKB-EC"/>
</dbReference>
<dbReference type="NCBIfam" id="TIGR00077">
    <property type="entry name" value="lspA"/>
    <property type="match status" value="1"/>
</dbReference>
<comment type="caution">
    <text evidence="9">Lacks conserved residue(s) required for the propagation of feature annotation.</text>
</comment>
<dbReference type="InterPro" id="IPR001872">
    <property type="entry name" value="Peptidase_A8"/>
</dbReference>
<feature type="transmembrane region" description="Helical" evidence="9">
    <location>
        <begin position="125"/>
        <end position="144"/>
    </location>
</feature>
<dbReference type="Pfam" id="PF01252">
    <property type="entry name" value="Peptidase_A8"/>
    <property type="match status" value="1"/>
</dbReference>